<evidence type="ECO:0000256" key="7">
    <source>
        <dbReference type="RuleBase" id="RU363054"/>
    </source>
</evidence>
<comment type="function">
    <text evidence="7">Part of the binding-protein-dependent transport system for phosphate; probably responsible for the translocation of the substrate across the membrane.</text>
</comment>
<comment type="similarity">
    <text evidence="7">Belongs to the binding-protein-dependent transport system permease family. CysTW subfamily.</text>
</comment>
<name>A0A4Y8M492_9BACL</name>
<keyword evidence="7" id="KW-0592">Phosphate transport</keyword>
<dbReference type="PANTHER" id="PTHR42727:SF1">
    <property type="entry name" value="PHOSPHATE TRANSPORT SYSTEM PERMEASE"/>
    <property type="match status" value="1"/>
</dbReference>
<sequence>MREEGIPSGKTAIEGIQKDKRTFKNSRNSIMDKTMPAFLLFCAVISILTTVGIVYILFTETYHFFQKVPFKEFIASGTWSPLFEPKQFGIWPLLSGTLLITVIACLVAIPLGLAAAIYLSEYAPKAVRKVIKPILEVLAGVPTIVYGYFALTFMTPIIRVLFPDVGIFNALSAGIVVGIMIIPMVCSLSEDAMSAVPRSLRDGAYALGATKFEVALKIVVPAAFSGIVASSVLAFSRAIGETMIVTVAAGATPKLTANPFDSIQTMTAYIVQVSLGDTPHGTVEYGSIFAVGATLFLITFVLNIVAQYLAKRFREEY</sequence>
<feature type="transmembrane region" description="Helical" evidence="6">
    <location>
        <begin position="214"/>
        <end position="235"/>
    </location>
</feature>
<dbReference type="InterPro" id="IPR011864">
    <property type="entry name" value="Phosphate_PstC"/>
</dbReference>
<dbReference type="Pfam" id="PF00528">
    <property type="entry name" value="BPD_transp_1"/>
    <property type="match status" value="1"/>
</dbReference>
<reference evidence="9 10" key="1">
    <citation type="submission" date="2019-03" db="EMBL/GenBank/DDBJ databases">
        <title>Cohnella endophytica sp. nov., a novel endophytic bacterium isolated from bark of Sonneratia apetala.</title>
        <authorList>
            <person name="Tuo L."/>
        </authorList>
    </citation>
    <scope>NUCLEOTIDE SEQUENCE [LARGE SCALE GENOMIC DNA]</scope>
    <source>
        <strain evidence="9 10">CCTCC AB 208254</strain>
    </source>
</reference>
<dbReference type="InterPro" id="IPR035906">
    <property type="entry name" value="MetI-like_sf"/>
</dbReference>
<proteinExistence type="inferred from homology"/>
<dbReference type="PANTHER" id="PTHR42727">
    <property type="entry name" value="PHOSPHATE TRANSPORT SYSTEM PERMEASE PROTEIN"/>
    <property type="match status" value="1"/>
</dbReference>
<feature type="transmembrane region" description="Helical" evidence="6">
    <location>
        <begin position="171"/>
        <end position="193"/>
    </location>
</feature>
<gene>
    <name evidence="9" type="primary">pstC</name>
    <name evidence="9" type="ORF">E2980_08440</name>
</gene>
<dbReference type="GO" id="GO:0005315">
    <property type="term" value="F:phosphate transmembrane transporter activity"/>
    <property type="evidence" value="ECO:0007669"/>
    <property type="project" value="InterPro"/>
</dbReference>
<keyword evidence="3 6" id="KW-0812">Transmembrane</keyword>
<comment type="subcellular location">
    <subcellularLocation>
        <location evidence="6">Cell membrane</location>
        <topology evidence="6">Multi-pass membrane protein</topology>
    </subcellularLocation>
    <subcellularLocation>
        <location evidence="1">Membrane</location>
        <topology evidence="1">Multi-pass membrane protein</topology>
    </subcellularLocation>
</comment>
<dbReference type="NCBIfam" id="TIGR02138">
    <property type="entry name" value="phosphate_pstC"/>
    <property type="match status" value="1"/>
</dbReference>
<evidence type="ECO:0000313" key="10">
    <source>
        <dbReference type="Proteomes" id="UP000297900"/>
    </source>
</evidence>
<organism evidence="9 10">
    <name type="scientific">Cohnella luojiensis</name>
    <dbReference type="NCBI Taxonomy" id="652876"/>
    <lineage>
        <taxon>Bacteria</taxon>
        <taxon>Bacillati</taxon>
        <taxon>Bacillota</taxon>
        <taxon>Bacilli</taxon>
        <taxon>Bacillales</taxon>
        <taxon>Paenibacillaceae</taxon>
        <taxon>Cohnella</taxon>
    </lineage>
</organism>
<keyword evidence="10" id="KW-1185">Reference proteome</keyword>
<keyword evidence="5 6" id="KW-0472">Membrane</keyword>
<dbReference type="AlphaFoldDB" id="A0A4Y8M492"/>
<keyword evidence="2 6" id="KW-0813">Transport</keyword>
<dbReference type="CDD" id="cd06261">
    <property type="entry name" value="TM_PBP2"/>
    <property type="match status" value="1"/>
</dbReference>
<protein>
    <recommendedName>
        <fullName evidence="7">Phosphate transport system permease protein</fullName>
    </recommendedName>
</protein>
<dbReference type="GO" id="GO:0005886">
    <property type="term" value="C:plasma membrane"/>
    <property type="evidence" value="ECO:0007669"/>
    <property type="project" value="UniProtKB-SubCell"/>
</dbReference>
<keyword evidence="7" id="KW-1003">Cell membrane</keyword>
<evidence type="ECO:0000256" key="5">
    <source>
        <dbReference type="ARBA" id="ARBA00023136"/>
    </source>
</evidence>
<evidence type="ECO:0000259" key="8">
    <source>
        <dbReference type="PROSITE" id="PS50928"/>
    </source>
</evidence>
<evidence type="ECO:0000256" key="6">
    <source>
        <dbReference type="RuleBase" id="RU363032"/>
    </source>
</evidence>
<dbReference type="GO" id="GO:0006817">
    <property type="term" value="P:phosphate ion transport"/>
    <property type="evidence" value="ECO:0007669"/>
    <property type="project" value="UniProtKB-KW"/>
</dbReference>
<feature type="transmembrane region" description="Helical" evidence="6">
    <location>
        <begin position="37"/>
        <end position="58"/>
    </location>
</feature>
<feature type="transmembrane region" description="Helical" evidence="6">
    <location>
        <begin position="288"/>
        <end position="310"/>
    </location>
</feature>
<evidence type="ECO:0000256" key="4">
    <source>
        <dbReference type="ARBA" id="ARBA00022989"/>
    </source>
</evidence>
<dbReference type="InterPro" id="IPR000515">
    <property type="entry name" value="MetI-like"/>
</dbReference>
<evidence type="ECO:0000256" key="2">
    <source>
        <dbReference type="ARBA" id="ARBA00022448"/>
    </source>
</evidence>
<comment type="caution">
    <text evidence="9">The sequence shown here is derived from an EMBL/GenBank/DDBJ whole genome shotgun (WGS) entry which is preliminary data.</text>
</comment>
<keyword evidence="4 6" id="KW-1133">Transmembrane helix</keyword>
<accession>A0A4Y8M492</accession>
<dbReference type="SUPFAM" id="SSF161098">
    <property type="entry name" value="MetI-like"/>
    <property type="match status" value="1"/>
</dbReference>
<dbReference type="OrthoDB" id="9785113at2"/>
<evidence type="ECO:0000313" key="9">
    <source>
        <dbReference type="EMBL" id="TFE27805.1"/>
    </source>
</evidence>
<dbReference type="EMBL" id="SOMN01000008">
    <property type="protein sequence ID" value="TFE27805.1"/>
    <property type="molecule type" value="Genomic_DNA"/>
</dbReference>
<feature type="transmembrane region" description="Helical" evidence="6">
    <location>
        <begin position="90"/>
        <end position="118"/>
    </location>
</feature>
<dbReference type="Gene3D" id="1.10.3720.10">
    <property type="entry name" value="MetI-like"/>
    <property type="match status" value="1"/>
</dbReference>
<dbReference type="Proteomes" id="UP000297900">
    <property type="component" value="Unassembled WGS sequence"/>
</dbReference>
<evidence type="ECO:0000256" key="1">
    <source>
        <dbReference type="ARBA" id="ARBA00004141"/>
    </source>
</evidence>
<evidence type="ECO:0000256" key="3">
    <source>
        <dbReference type="ARBA" id="ARBA00022692"/>
    </source>
</evidence>
<dbReference type="PROSITE" id="PS50928">
    <property type="entry name" value="ABC_TM1"/>
    <property type="match status" value="1"/>
</dbReference>
<feature type="transmembrane region" description="Helical" evidence="6">
    <location>
        <begin position="130"/>
        <end position="151"/>
    </location>
</feature>
<feature type="domain" description="ABC transmembrane type-1" evidence="8">
    <location>
        <begin position="94"/>
        <end position="306"/>
    </location>
</feature>